<keyword evidence="7 11" id="KW-0067">ATP-binding</keyword>
<dbReference type="PROSITE" id="PS50290">
    <property type="entry name" value="PI3_4_KINASE_3"/>
    <property type="match status" value="1"/>
</dbReference>
<dbReference type="EMBL" id="BTGD01000003">
    <property type="protein sequence ID" value="GMM54893.1"/>
    <property type="molecule type" value="Genomic_DNA"/>
</dbReference>
<dbReference type="PROSITE" id="PS51190">
    <property type="entry name" value="FATC"/>
    <property type="match status" value="1"/>
</dbReference>
<dbReference type="PROSITE" id="PS51189">
    <property type="entry name" value="FAT"/>
    <property type="match status" value="1"/>
</dbReference>
<keyword evidence="3 11" id="KW-0808">Transferase</keyword>
<dbReference type="CDD" id="cd05169">
    <property type="entry name" value="PIKKc_TOR"/>
    <property type="match status" value="1"/>
</dbReference>
<evidence type="ECO:0000256" key="1">
    <source>
        <dbReference type="ARBA" id="ARBA00011031"/>
    </source>
</evidence>
<dbReference type="Pfam" id="PF11865">
    <property type="entry name" value="mTOR_dom"/>
    <property type="match status" value="1"/>
</dbReference>
<evidence type="ECO:0000256" key="3">
    <source>
        <dbReference type="ARBA" id="ARBA00022679"/>
    </source>
</evidence>
<dbReference type="Gene3D" id="1.25.10.10">
    <property type="entry name" value="Leucine-rich Repeat Variant"/>
    <property type="match status" value="3"/>
</dbReference>
<dbReference type="GO" id="GO:0005886">
    <property type="term" value="C:plasma membrane"/>
    <property type="evidence" value="ECO:0007669"/>
    <property type="project" value="UniProtKB-ARBA"/>
</dbReference>
<dbReference type="Gene3D" id="3.30.1010.10">
    <property type="entry name" value="Phosphatidylinositol 3-kinase Catalytic Subunit, Chain A, domain 4"/>
    <property type="match status" value="1"/>
</dbReference>
<evidence type="ECO:0000313" key="17">
    <source>
        <dbReference type="Proteomes" id="UP001377567"/>
    </source>
</evidence>
<keyword evidence="6 11" id="KW-0418">Kinase</keyword>
<dbReference type="FunFam" id="1.10.1070.11:FF:000029">
    <property type="entry name" value="Serine/threonine-protein kinase TOR"/>
    <property type="match status" value="1"/>
</dbReference>
<dbReference type="Pfam" id="PF23593">
    <property type="entry name" value="HEAT_ATR"/>
    <property type="match status" value="1"/>
</dbReference>
<dbReference type="Pfam" id="PF08771">
    <property type="entry name" value="FRB_dom"/>
    <property type="match status" value="1"/>
</dbReference>
<dbReference type="InterPro" id="IPR036738">
    <property type="entry name" value="FRB_sf"/>
</dbReference>
<dbReference type="GO" id="GO:0031932">
    <property type="term" value="C:TORC2 complex"/>
    <property type="evidence" value="ECO:0007669"/>
    <property type="project" value="TreeGrafter"/>
</dbReference>
<keyword evidence="2 11" id="KW-0723">Serine/threonine-protein kinase</keyword>
<name>A0AAV5RUI8_MAUHU</name>
<dbReference type="GO" id="GO:0004674">
    <property type="term" value="F:protein serine/threonine kinase activity"/>
    <property type="evidence" value="ECO:0007669"/>
    <property type="project" value="UniProtKB-KW"/>
</dbReference>
<evidence type="ECO:0000256" key="9">
    <source>
        <dbReference type="ARBA" id="ARBA00047899"/>
    </source>
</evidence>
<dbReference type="InterPro" id="IPR024585">
    <property type="entry name" value="mTOR_dom"/>
</dbReference>
<evidence type="ECO:0000256" key="10">
    <source>
        <dbReference type="ARBA" id="ARBA00048679"/>
    </source>
</evidence>
<evidence type="ECO:0000256" key="6">
    <source>
        <dbReference type="ARBA" id="ARBA00022777"/>
    </source>
</evidence>
<evidence type="ECO:0000259" key="13">
    <source>
        <dbReference type="PROSITE" id="PS50290"/>
    </source>
</evidence>
<feature type="domain" description="FAT" evidence="14">
    <location>
        <begin position="1326"/>
        <end position="1900"/>
    </location>
</feature>
<dbReference type="SUPFAM" id="SSF56112">
    <property type="entry name" value="Protein kinase-like (PK-like)"/>
    <property type="match status" value="1"/>
</dbReference>
<evidence type="ECO:0000259" key="14">
    <source>
        <dbReference type="PROSITE" id="PS51189"/>
    </source>
</evidence>
<dbReference type="SUPFAM" id="SSF47212">
    <property type="entry name" value="FKBP12-rapamycin-binding domain of FKBP-rapamycin-associated protein (FRAP)"/>
    <property type="match status" value="1"/>
</dbReference>
<dbReference type="InterPro" id="IPR011989">
    <property type="entry name" value="ARM-like"/>
</dbReference>
<dbReference type="SMART" id="SM01346">
    <property type="entry name" value="DUF3385"/>
    <property type="match status" value="1"/>
</dbReference>
<dbReference type="InterPro" id="IPR057564">
    <property type="entry name" value="HEAT_ATR"/>
</dbReference>
<feature type="domain" description="PI3K/PI4K catalytic" evidence="13">
    <location>
        <begin position="2074"/>
        <end position="2393"/>
    </location>
</feature>
<dbReference type="FunFam" id="1.20.120.150:FF:000001">
    <property type="entry name" value="Serine/threonine-protein kinase TOR"/>
    <property type="match status" value="1"/>
</dbReference>
<dbReference type="PROSITE" id="PS00916">
    <property type="entry name" value="PI3_4_KINASE_2"/>
    <property type="match status" value="1"/>
</dbReference>
<dbReference type="GO" id="GO:0051252">
    <property type="term" value="P:regulation of RNA metabolic process"/>
    <property type="evidence" value="ECO:0007669"/>
    <property type="project" value="UniProtKB-ARBA"/>
</dbReference>
<feature type="compositionally biased region" description="Polar residues" evidence="12">
    <location>
        <begin position="1783"/>
        <end position="1792"/>
    </location>
</feature>
<evidence type="ECO:0000259" key="15">
    <source>
        <dbReference type="PROSITE" id="PS51190"/>
    </source>
</evidence>
<organism evidence="16 17">
    <name type="scientific">Maudiozyma humilis</name>
    <name type="common">Sour dough yeast</name>
    <name type="synonym">Kazachstania humilis</name>
    <dbReference type="NCBI Taxonomy" id="51915"/>
    <lineage>
        <taxon>Eukaryota</taxon>
        <taxon>Fungi</taxon>
        <taxon>Dikarya</taxon>
        <taxon>Ascomycota</taxon>
        <taxon>Saccharomycotina</taxon>
        <taxon>Saccharomycetes</taxon>
        <taxon>Saccharomycetales</taxon>
        <taxon>Saccharomycetaceae</taxon>
        <taxon>Maudiozyma</taxon>
    </lineage>
</organism>
<evidence type="ECO:0000256" key="2">
    <source>
        <dbReference type="ARBA" id="ARBA00022527"/>
    </source>
</evidence>
<feature type="region of interest" description="Disordered" evidence="12">
    <location>
        <begin position="1770"/>
        <end position="1792"/>
    </location>
</feature>
<dbReference type="InterPro" id="IPR050517">
    <property type="entry name" value="DDR_Repair_Kinase"/>
</dbReference>
<dbReference type="SMART" id="SM01343">
    <property type="entry name" value="FATC"/>
    <property type="match status" value="1"/>
</dbReference>
<dbReference type="GO" id="GO:0044877">
    <property type="term" value="F:protein-containing complex binding"/>
    <property type="evidence" value="ECO:0007669"/>
    <property type="project" value="InterPro"/>
</dbReference>
<dbReference type="InterPro" id="IPR018936">
    <property type="entry name" value="PI3/4_kinase_CS"/>
</dbReference>
<dbReference type="PANTHER" id="PTHR11139:SF9">
    <property type="entry name" value="SERINE_THREONINE-PROTEIN KINASE MTOR"/>
    <property type="match status" value="1"/>
</dbReference>
<keyword evidence="8" id="KW-0131">Cell cycle</keyword>
<dbReference type="PROSITE" id="PS00915">
    <property type="entry name" value="PI3_4_KINASE_1"/>
    <property type="match status" value="1"/>
</dbReference>
<dbReference type="InterPro" id="IPR016024">
    <property type="entry name" value="ARM-type_fold"/>
</dbReference>
<dbReference type="Pfam" id="PF02260">
    <property type="entry name" value="FATC"/>
    <property type="match status" value="1"/>
</dbReference>
<dbReference type="SMART" id="SM00146">
    <property type="entry name" value="PI3Kc"/>
    <property type="match status" value="1"/>
</dbReference>
<keyword evidence="4" id="KW-0677">Repeat</keyword>
<dbReference type="Proteomes" id="UP001377567">
    <property type="component" value="Unassembled WGS sequence"/>
</dbReference>
<dbReference type="GO" id="GO:0031931">
    <property type="term" value="C:TORC1 complex"/>
    <property type="evidence" value="ECO:0007669"/>
    <property type="project" value="TreeGrafter"/>
</dbReference>
<evidence type="ECO:0000256" key="4">
    <source>
        <dbReference type="ARBA" id="ARBA00022737"/>
    </source>
</evidence>
<comment type="catalytic activity">
    <reaction evidence="9 11">
        <text>L-threonyl-[protein] + ATP = O-phospho-L-threonyl-[protein] + ADP + H(+)</text>
        <dbReference type="Rhea" id="RHEA:46608"/>
        <dbReference type="Rhea" id="RHEA-COMP:11060"/>
        <dbReference type="Rhea" id="RHEA-COMP:11605"/>
        <dbReference type="ChEBI" id="CHEBI:15378"/>
        <dbReference type="ChEBI" id="CHEBI:30013"/>
        <dbReference type="ChEBI" id="CHEBI:30616"/>
        <dbReference type="ChEBI" id="CHEBI:61977"/>
        <dbReference type="ChEBI" id="CHEBI:456216"/>
        <dbReference type="EC" id="2.7.11.1"/>
    </reaction>
</comment>
<dbReference type="GO" id="GO:0005737">
    <property type="term" value="C:cytoplasm"/>
    <property type="evidence" value="ECO:0007669"/>
    <property type="project" value="TreeGrafter"/>
</dbReference>
<dbReference type="Gene3D" id="1.20.120.150">
    <property type="entry name" value="FKBP12-rapamycin binding domain"/>
    <property type="match status" value="1"/>
</dbReference>
<reference evidence="16 17" key="1">
    <citation type="journal article" date="2023" name="Elife">
        <title>Identification of key yeast species and microbe-microbe interactions impacting larval growth of Drosophila in the wild.</title>
        <authorList>
            <person name="Mure A."/>
            <person name="Sugiura Y."/>
            <person name="Maeda R."/>
            <person name="Honda K."/>
            <person name="Sakurai N."/>
            <person name="Takahashi Y."/>
            <person name="Watada M."/>
            <person name="Katoh T."/>
            <person name="Gotoh A."/>
            <person name="Gotoh Y."/>
            <person name="Taniguchi I."/>
            <person name="Nakamura K."/>
            <person name="Hayashi T."/>
            <person name="Katayama T."/>
            <person name="Uemura T."/>
            <person name="Hattori Y."/>
        </authorList>
    </citation>
    <scope>NUCLEOTIDE SEQUENCE [LARGE SCALE GENOMIC DNA]</scope>
    <source>
        <strain evidence="16 17">KH-74</strain>
    </source>
</reference>
<dbReference type="InterPro" id="IPR009076">
    <property type="entry name" value="FRB_dom"/>
</dbReference>
<proteinExistence type="inferred from homology"/>
<keyword evidence="17" id="KW-1185">Reference proteome</keyword>
<evidence type="ECO:0000256" key="5">
    <source>
        <dbReference type="ARBA" id="ARBA00022741"/>
    </source>
</evidence>
<dbReference type="FunFam" id="3.30.1010.10:FF:000006">
    <property type="entry name" value="Serine/threonine-protein kinase TOR"/>
    <property type="match status" value="1"/>
</dbReference>
<comment type="catalytic activity">
    <reaction evidence="10">
        <text>L-seryl-[protein] + ATP = O-phospho-L-seryl-[protein] + ADP + H(+)</text>
        <dbReference type="Rhea" id="RHEA:17989"/>
        <dbReference type="Rhea" id="RHEA-COMP:9863"/>
        <dbReference type="Rhea" id="RHEA-COMP:11604"/>
        <dbReference type="ChEBI" id="CHEBI:15378"/>
        <dbReference type="ChEBI" id="CHEBI:29999"/>
        <dbReference type="ChEBI" id="CHEBI:30616"/>
        <dbReference type="ChEBI" id="CHEBI:83421"/>
        <dbReference type="ChEBI" id="CHEBI:456216"/>
        <dbReference type="EC" id="2.7.11.1"/>
    </reaction>
</comment>
<dbReference type="SUPFAM" id="SSF48371">
    <property type="entry name" value="ARM repeat"/>
    <property type="match status" value="1"/>
</dbReference>
<accession>A0AAV5RUI8</accession>
<dbReference type="InterPro" id="IPR003151">
    <property type="entry name" value="PIK-rel_kinase_FAT"/>
</dbReference>
<dbReference type="FunFam" id="1.25.10.10:FF:000371">
    <property type="entry name" value="Serine/threonine-protein kinase TOR"/>
    <property type="match status" value="1"/>
</dbReference>
<dbReference type="Pfam" id="PF00454">
    <property type="entry name" value="PI3_PI4_kinase"/>
    <property type="match status" value="1"/>
</dbReference>
<dbReference type="GO" id="GO:0038202">
    <property type="term" value="P:TORC1 signaling"/>
    <property type="evidence" value="ECO:0007669"/>
    <property type="project" value="TreeGrafter"/>
</dbReference>
<evidence type="ECO:0000256" key="8">
    <source>
        <dbReference type="ARBA" id="ARBA00023306"/>
    </source>
</evidence>
<dbReference type="Pfam" id="PF02259">
    <property type="entry name" value="FAT"/>
    <property type="match status" value="1"/>
</dbReference>
<comment type="caution">
    <text evidence="16">The sequence shown here is derived from an EMBL/GenBank/DDBJ whole genome shotgun (WGS) entry which is preliminary data.</text>
</comment>
<dbReference type="Gene3D" id="1.10.1070.11">
    <property type="entry name" value="Phosphatidylinositol 3-/4-kinase, catalytic domain"/>
    <property type="match status" value="1"/>
</dbReference>
<sequence>MTMNDDIVQISDNYDAGDILNSTSMPLSAMMTDEQKHNNYSNVLPTVRSEKSAYFQKTSSDETNSSNAIMTLDSIFAKLKKDKNNEVDATALYLETFLFSLIREVSIEEFQNYSNHICNKVLELINSKNPREQMAGIMTIDKLVNLYSQIEELPNLTSRLTNYLRILIPSDDESVMRLAANTLGKLAGPSGTMASDFVETQVKICLEWLSSGNEQTTFKSRQEGKRIAAILLLSSLSKYSPYIIYPHVNSILKGAHKMLNNHKASVRRDTAEVIHNCLNIIQKRDKTLLFDWYDKILDLCSNEINIGTNESIHSSMLLYKELLSLDNNYLMDSYDEIFQTVWNFRNNRLDLTRFEIYHIISLFAAYNPQLFASVYLNQVILDYLSKLQEMRTNKKGKFEEDRPHILRSLGDVSAVVETDVYPYVLSIVDAFSEELRSKYQVRQKYEPEIFYGIVKLTGTIGLDMTSYLQDGLLDLIFECPLSSYMAETLKTIVSTIPSLELEINSRLLNLISLTLSGRDFRIPGSPIPVERFSKRAARQWRDNNELQHNGRVNTEKNDCASLTQALTMLQSIKCPYSLIEFVQHCTIFYIEHNDNKVRELAAVTSCGLFVNDGICKQVSINALNTVSEILSKLLTVAITDTVPKIRLEILRHLNQNTDAQLAQPSNVKLLFTALNDEIFGIRVEAINILGRLTAVNPAYIIPSLRKILLELLTELKYLKTSRKNEESLTLLCSLISSTKGTCKPYLEPILQTLLVKARDKSGAVSTIAMKAIGELAVVSGEEIKQYLLDVIPLIIDTFQDQSNSFKRLAALKAFSQISSSSGYVIDPLLDYPPLLNVLINILKSDSAQNIKRETVHLLGVIGALDPYKHREVEETSSSSASIEQNAPPIDIALLMQNSSPSADEYYPTVVITVLLKILKDPSLTAHHTAVIQTLIHIYQTLGLNCVAFLPHIIPAFLSAIKVSPQSLLDFYFQKLDILIDIVKLHIRPFAADIYKVLLEFLPVVKLQFTIISVIESISDALEGEFKPFIPETLTCFLTILEEDKAPNKQVSKKVLNSLVTFGETLNDSFYLILPMIIRMTEFSTLELRIESIITIGKLSRYIKLSDISARLIQTSIRLLNSKNPLIIDATMNMLCLLLLQMRSDYMIYITCINNVLIKNNIVHKTYDQMVSKLLKKEDFPKTLIWNDKSEKPSSNSISKPTTPEKLPINQNVLKSTWDCTQQRTREDWQEWIRRLAIQLLKESPSHALRACAGLASVYYPLAKDLFNVSFVSIWTELYTQYQEDFIKCFCVALSSPQNPPEIHQVLLNLVEFMEHDEKSLPIPLQSLGEYAERSHAYAKALHFKETKFIQEPIDNSIVESLISINNQLHQNDAAVGILKYVQKHHNLQLQETWYEKLERWEDALQAYTVRAANGEESDQVIMGQMRSFHALSDWDSLSKLASHKWDSASINLKKMIAPLAAGSEWGLGHWDKIEQYINAMKPMSPDREFFSAVLCLHNNNFDDAETHIFNARNLLVTEISALISESYTRAYNVVVRSQLITELEEIIAYKTAAPNSEKRLLLKDTWNKRLIGCQRNVDVWQRVLKVRSLVIKPKQDMQMWIKFANLCRKSGKLNLAEKALNSLSDDVSETPTIPSKAAPSVVYAQLKFLWANDSKQEALRYLIGFTSRMAHDLGLDPSNMIAQTINSNSASTTPYVEDYTKLLARCFLKQGEWRVALQPNWRIENPDAILGSYLLATHFDGKWYKAWHNWALANFEVISAINLKRKNAEQSLQADRSSEHESQNNPDTTTMNSEELLQRHVVPAIKGFFHSIALSSSLQDTLRLLTLWFTFGGAPEAAQAITNGFNMIKIDNWLEVLPQLISRIHQPDQTVSKALLSLLTDLGRAHPQVLLNPLIVAIKSESVSRKLAALSIIEKMKMHSPILVEQAELVSDELIRVAVLWHELWYEGLEDASRQFFGEHNTEKMFLTLEPLHDLLKRDPETLRESNFQNSFGRDLNDAYEWVLNYKRTNDITNLNQAWDIYYNVFRRISRQLPQLQTLELQHVSPKLQAAHDLDIAVFGTYQVGKPVIKIKYFDPIFVVISSKQRPRKFSVKGSDGKEYQYLLKGHEDIRQDSLVMQLFGLVNTLLENDSECFQRHLDIQRYPAIPLSPKSGLLGWVPNSDTFHVLIREHRDANKVPLNIEHWVMLQMAPDYDNLTWLQKIEVFQYAMENTKGQDLAQILWLKSRSSESWLDRRTVYTRSLAVMSMVGYILGLGDRHPSNLMLDRITGKVIHIDFGDCFEAAILREKFPEKVPFRLTRMIVNAMEVSGVEGSFRITCENVMRVLRGNKESLMAILEAFAFDPLIRWGFDLPTEKIIQETGIQIPLTNPSELLRKGAITAADASKMETEQQVEIRNARAVLVLRRITNKLTGNDITKFQELSVNDQVDKLIREATSIENLCQHYVGWCPFW</sequence>
<evidence type="ECO:0000313" key="16">
    <source>
        <dbReference type="EMBL" id="GMM54893.1"/>
    </source>
</evidence>
<dbReference type="PANTHER" id="PTHR11139">
    <property type="entry name" value="ATAXIA TELANGIECTASIA MUTATED ATM -RELATED"/>
    <property type="match status" value="1"/>
</dbReference>
<dbReference type="GO" id="GO:0016242">
    <property type="term" value="P:negative regulation of macroautophagy"/>
    <property type="evidence" value="ECO:0007669"/>
    <property type="project" value="TreeGrafter"/>
</dbReference>
<dbReference type="EC" id="2.7.11.1" evidence="11"/>
<evidence type="ECO:0000256" key="12">
    <source>
        <dbReference type="SAM" id="MobiDB-lite"/>
    </source>
</evidence>
<dbReference type="GO" id="GO:0005634">
    <property type="term" value="C:nucleus"/>
    <property type="evidence" value="ECO:0007669"/>
    <property type="project" value="TreeGrafter"/>
</dbReference>
<evidence type="ECO:0000256" key="7">
    <source>
        <dbReference type="ARBA" id="ARBA00022840"/>
    </source>
</evidence>
<dbReference type="InterPro" id="IPR000403">
    <property type="entry name" value="PI3/4_kinase_cat_dom"/>
</dbReference>
<gene>
    <name evidence="16" type="ORF">DAKH74_015090</name>
</gene>
<dbReference type="SMART" id="SM01345">
    <property type="entry name" value="Rapamycin_bind"/>
    <property type="match status" value="1"/>
</dbReference>
<dbReference type="GO" id="GO:0005524">
    <property type="term" value="F:ATP binding"/>
    <property type="evidence" value="ECO:0007669"/>
    <property type="project" value="UniProtKB-KW"/>
</dbReference>
<keyword evidence="5 11" id="KW-0547">Nucleotide-binding</keyword>
<protein>
    <recommendedName>
        <fullName evidence="11">Serine/threonine-protein kinase TOR</fullName>
        <ecNumber evidence="11">2.7.11.1</ecNumber>
    </recommendedName>
</protein>
<evidence type="ECO:0000256" key="11">
    <source>
        <dbReference type="RuleBase" id="RU364109"/>
    </source>
</evidence>
<feature type="domain" description="FATC" evidence="15">
    <location>
        <begin position="2419"/>
        <end position="2451"/>
    </location>
</feature>
<dbReference type="InterPro" id="IPR003152">
    <property type="entry name" value="FATC_dom"/>
</dbReference>
<comment type="similarity">
    <text evidence="1 11">Belongs to the PI3/PI4-kinase family.</text>
</comment>
<dbReference type="InterPro" id="IPR011009">
    <property type="entry name" value="Kinase-like_dom_sf"/>
</dbReference>
<dbReference type="InterPro" id="IPR026683">
    <property type="entry name" value="TOR_cat"/>
</dbReference>
<dbReference type="InterPro" id="IPR036940">
    <property type="entry name" value="PI3/4_kinase_cat_sf"/>
</dbReference>
<dbReference type="InterPro" id="IPR014009">
    <property type="entry name" value="PIK_FAT"/>
</dbReference>